<feature type="coiled-coil region" evidence="1">
    <location>
        <begin position="3501"/>
        <end position="3535"/>
    </location>
</feature>
<dbReference type="EMBL" id="CAWYQH010000097">
    <property type="protein sequence ID" value="CAK8683930.1"/>
    <property type="molecule type" value="Genomic_DNA"/>
</dbReference>
<name>A0ABP0FWE7_CLALP</name>
<feature type="coiled-coil region" evidence="1">
    <location>
        <begin position="1215"/>
        <end position="1242"/>
    </location>
</feature>
<feature type="region of interest" description="Disordered" evidence="2">
    <location>
        <begin position="2001"/>
        <end position="2020"/>
    </location>
</feature>
<feature type="coiled-coil region" evidence="1">
    <location>
        <begin position="2315"/>
        <end position="2814"/>
    </location>
</feature>
<keyword evidence="4" id="KW-1185">Reference proteome</keyword>
<feature type="coiled-coil region" evidence="1">
    <location>
        <begin position="2154"/>
        <end position="2265"/>
    </location>
</feature>
<feature type="coiled-coil region" evidence="1">
    <location>
        <begin position="13"/>
        <end position="54"/>
    </location>
</feature>
<reference evidence="3 4" key="1">
    <citation type="submission" date="2024-02" db="EMBL/GenBank/DDBJ databases">
        <authorList>
            <person name="Daric V."/>
            <person name="Darras S."/>
        </authorList>
    </citation>
    <scope>NUCLEOTIDE SEQUENCE [LARGE SCALE GENOMIC DNA]</scope>
</reference>
<feature type="coiled-coil region" evidence="1">
    <location>
        <begin position="1064"/>
        <end position="1091"/>
    </location>
</feature>
<evidence type="ECO:0000313" key="3">
    <source>
        <dbReference type="EMBL" id="CAK8683930.1"/>
    </source>
</evidence>
<proteinExistence type="predicted"/>
<feature type="coiled-coil region" evidence="1">
    <location>
        <begin position="692"/>
        <end position="1024"/>
    </location>
</feature>
<feature type="region of interest" description="Disordered" evidence="2">
    <location>
        <begin position="4498"/>
        <end position="4518"/>
    </location>
</feature>
<feature type="coiled-coil region" evidence="1">
    <location>
        <begin position="3365"/>
        <end position="3434"/>
    </location>
</feature>
<feature type="coiled-coil region" evidence="1">
    <location>
        <begin position="3075"/>
        <end position="3207"/>
    </location>
</feature>
<feature type="coiled-coil region" evidence="1">
    <location>
        <begin position="3582"/>
        <end position="3654"/>
    </location>
</feature>
<organism evidence="3 4">
    <name type="scientific">Clavelina lepadiformis</name>
    <name type="common">Light-bulb sea squirt</name>
    <name type="synonym">Ascidia lepadiformis</name>
    <dbReference type="NCBI Taxonomy" id="159417"/>
    <lineage>
        <taxon>Eukaryota</taxon>
        <taxon>Metazoa</taxon>
        <taxon>Chordata</taxon>
        <taxon>Tunicata</taxon>
        <taxon>Ascidiacea</taxon>
        <taxon>Aplousobranchia</taxon>
        <taxon>Clavelinidae</taxon>
        <taxon>Clavelina</taxon>
    </lineage>
</organism>
<protein>
    <submittedName>
        <fullName evidence="3">Uncharacterized protein</fullName>
    </submittedName>
</protein>
<evidence type="ECO:0000256" key="1">
    <source>
        <dbReference type="SAM" id="Coils"/>
    </source>
</evidence>
<feature type="coiled-coil region" evidence="1">
    <location>
        <begin position="1430"/>
        <end position="1594"/>
    </location>
</feature>
<dbReference type="InterPro" id="IPR026202">
    <property type="entry name" value="GOLGB1"/>
</dbReference>
<feature type="coiled-coil region" evidence="1">
    <location>
        <begin position="3236"/>
        <end position="3336"/>
    </location>
</feature>
<keyword evidence="1" id="KW-0175">Coiled coil</keyword>
<dbReference type="Gene3D" id="1.10.287.1490">
    <property type="match status" value="2"/>
</dbReference>
<dbReference type="PANTHER" id="PTHR18887">
    <property type="entry name" value="GOLGI-ASSOCIATED PROTEIN GCP360-RELATED"/>
    <property type="match status" value="1"/>
</dbReference>
<feature type="coiled-coil region" evidence="1">
    <location>
        <begin position="2916"/>
        <end position="3021"/>
    </location>
</feature>
<feature type="coiled-coil region" evidence="1">
    <location>
        <begin position="1120"/>
        <end position="1154"/>
    </location>
</feature>
<feature type="coiled-coil region" evidence="1">
    <location>
        <begin position="523"/>
        <end position="641"/>
    </location>
</feature>
<dbReference type="Proteomes" id="UP001642483">
    <property type="component" value="Unassembled WGS sequence"/>
</dbReference>
<feature type="compositionally biased region" description="Polar residues" evidence="2">
    <location>
        <begin position="3855"/>
        <end position="3869"/>
    </location>
</feature>
<feature type="coiled-coil region" evidence="1">
    <location>
        <begin position="172"/>
        <end position="273"/>
    </location>
</feature>
<feature type="coiled-coil region" evidence="1">
    <location>
        <begin position="4157"/>
        <end position="4375"/>
    </location>
</feature>
<feature type="coiled-coil region" evidence="1">
    <location>
        <begin position="313"/>
        <end position="380"/>
    </location>
</feature>
<feature type="coiled-coil region" evidence="1">
    <location>
        <begin position="84"/>
        <end position="118"/>
    </location>
</feature>
<feature type="coiled-coil region" evidence="1">
    <location>
        <begin position="1335"/>
        <end position="1398"/>
    </location>
</feature>
<sequence>MELDESEQQLLLINQLKDLIRKKDEEVNEKNKQLKEAESKLNKARLQSKAKDAKLAALAKKGEKDPSDANGVNCNNDIGNRGKLLIQQKRIEEKEEKIAKQTKALKDQEERFSRMELDFHTKHAELTQQLKQVSTNRGIDVEAKQKDSRHMEELYAAIVVKDQKIADITAKLDERESQLQDRERVIKEMKTDLKKKTSNETHQRLLLDKLSSRLAEQEEHVAMTTEENNDELTQLQTDLENCKEKMAHLEQKLSEKEETVNVKEEQILQLKREHDAKIVDVQEVAQDNEQLIRSLKRKLHEQDEVLSGKDKVVQLLQDELQDKAHEHDELHKTITILQQNLREIVEGRQLLMEELENMQQKFAQEKLQTLEEEHSKLTDVSQMTKDQLEAATESWKKAEIELTEKVTFLKNDVEEKQKAKAEHAHAMEVRMQTVLDQLNAQTKVLENQTAELIEHKERLCLMEAGNDDVKNQELQDAISHIASLESSLKTSQMDQSSLHEKLIKSEGENAHLIVSLSHQKSLEERQQLDMEDLKVNLQAAEKQLEKYGETLKGKDLDVENLKKELSDLELEHCDMKTRYNESLQSRNALEDQLQNLNENIDRLNIELTMKTDLCNTEELKLNDSQSELKNLKESLATSESVSLSLKAEVNSLTDQLSFLNESISAMDADTQQKVESVTVTLNQQLMEEQTKHEEASSQIEILTDSNRKYENENALLSQKIIDLSSQMTEINFRSSEFEANCIKLSTALEQQQEQLLSACNEVQNKDIELHSLKADLSEQCKEAERREESLTTASQKLEVKTNQVEEMSTASEVAVEKINKLLEQVSSLQHDKSSLEEHIHILEGKIEGGEVVLSEKIAAESRLEQLNAEIKPLEEQVLTLRDDNDKLKSRMNDIVMDRNDELASMEEKISTLEEVKTSLQEEKNKTEQMLLDANQNIQDLVRSIETSQNDLNQAHNQHTSTIQERDDITQQLNELEILKQSLENNHITEKQNWDITVNDLKSQLKDANEQNALLQSQYTSLQNHHQLLSEDNTKLADLVEDGNSKVLTLQEDLKTSTSSLTASNNKLIDEVQEAQMLYKNKLSELEALKSEFETLRTCNEETLSKINEMRSTLNEVGKARTDLETDLKDTQTKLLKSEQDVDNLRIQLSEKEERSLQVLSDLDTSLKKNQRHESEIDKVTISNQHLLAKICDLESQEEEKKNQHDEEVRLLQCALAEKDRVLEEVSMEYSKLQDEITASKTEFERWKVESTLMKERDDAVHRASELEDTMHNHNAQLESRLLESENKLQEMQSEQTSIHQNNSFYGEYSEENLGSLQITPCPPGGAKGGHHQQGMEYLQQQLEELAHEQETQSIEHEKTTSRLNETIRRIREEKQQLLEAFEKQSESLNDVLKRYEEKDFEWNNLTRLIEDQQHSLAVARASQESSSISSAENSREVQQLEGKLNDLEEKYSAKMAELSLINSEKEKYEFEIPELKSKLTSLKEENMLLADQTRQNKSTIEGLQQELEQAIENAEVNNNHHQEDIGRLKSLLREKDKEITVLHEDIGEKDHETQNLYQSVSEKNDQLEQLNENLQEQQAKVSHLTSELREREAEVVAISQQHDGAVEHAQVRAKDLAEYVATLEGRVHNREEESKSLKLEIEALQDSLSLAENKMVDLNFKMKENDETYQHKLYEADEKYQLMLNDHEEAKIKYENEVNSEKEKNEILQERLNSQASDVRNLTSMLEGQIQEANHHHQEATVSLEKKMQDLEMLLQAERQKVVDQNAELQDSQHQLSDLQNKFAEKEKWETEAREKSQLCEQLSASCSVLEERLQESLKQGRAAEEELFTLKSEFLNTCECLEQREELVKQLGAEVTKYNDEIRQLKGTLQMESERQINELNSLVESQAAERDEQLQAANNRIIELSDEVKLVRDKYEAEKNENCSKVEDMENELNKMKSMKFDLEEQLYDMQKKEESWMTTSSQLEQKVKELTEKSNQSQLESSMHDDEVVRLTEELNKSKQEAQHALDDQAAKHDAQKEKAKKIVRAQQIQMKHVKEEKEKLDEEVKRLRGEISTKDKVLEENLQKQGNNNDKMSSLVQQIQELEQELIASQRKNEEAEILSTSLKEQVSSLMLSSQDESQFRDEMIAKMKSELTSIVEQHKLAEASWQTKLNEATNLNDRLAENEQKMSQQLQERKQEQASLLETHQSLKEELHDAHAKLNHLSSSLEEKQKEDSTSLQKISSLEKDIESLHAERNEFLNKVDELEQLKTSLSLSLQQITDENRLLSSSKEDNLSTLQQLEMDLKQSNLFLEEQQEIVQSKTAELDTALHKITESESNVVNLQVKLNEAYQQYTNDEDKFDEASNQFKSKIVELQQEISDAKDATLEQEKLVLSLQEERNSFAEILKTEKEEKASLEESQRMKEANSLEEQKVLLDSLRSTIQDLNLALQESREDLDAGKAQIASLLEELKVKDEKLEEYAQKHNIVKESMQQKSDENLAELRKLSDSHQILVSELNSKSNELQQIHQELSSIKEEKETLGYEFRNITSRKDAELFEMKENLISYEVKLDEAAKQKEQLESSVNSTSTDAENLRNEIDALKSNVASLSSELHEVQCERDRSSDMLQNKTSDLESASQRINLLQNEVSNLNEQLVAMEQLREENISFNKMKEDLLNELSKLKEDFVNGDQEVAKLRMLLEEEEQKKHKVETLLKEEETQVEELKTQLNNFTNISHDKDEHAKNEFEHFKAGLHNELDSIQKNLIQVTNQLDESQQQNIYLQKELEDVRATLNTEKAINEELFAKCAATESDLNEKMSVNAQLQTKVQQLTAELSEKQTFLEEQGDSDTSKNAHADDLKSQCTILEAKCGEYEVKLSSFSDLTIKVSLLENEVADKAKSLNETQRKLKASLVSRKSLMSKVKELELANVEMDTLNKSLVEEKSSLENQLSESMNSSLQVQEESFQKESEFASEEKRKISQLKDEITSLQQELSQRISAAEGTAKQKIALQENLKALQDESERKMQENENLCNKISSMQNQLKESFSAYQSEIGTLRDSLSSVESEKSQLHADFERCSTELESKSQEAASLSAFLSSSENVKTNKEEEIEMLKHNIRSKEDEIEALKERFNEEHEKLERYLQDQDTAQEIQEQLNAAHQDLNSLRKDLQFMAGEKERADVMHIEVKSQLESDIVNLKNELQAQSHSYNDLNSDCERKNDILKHLQMEIDEKASYVMELVAERDNALSKCSMAGDTIITLQQSLDDAGKKFSKLQNESQAQRLEMEAVNDSHIDHIKDLEGKIAELNDKVKTAQTLKPPALVRHEEMQMSSDAEEKLVQLQRKLKAALVSRKELLAASKKKEEELALKSNKLLSFQADLDSALAEKTRNASSIEQLQAAISNLENQLQERDANALHIQQEKERLKNELHCSKHALDEANVSLHDIKEKMVLVEEENVGHIKKIDDMKNEVITLETCNKDLNEMVSAMEARTGKMEKNLTERTESLRSAQKCIRKLETTMAQGETSLEEIVEIKKNLKDYENRVKYLQEKCDALEAEKGEKISMLEKLMVDFEKETMAKDDFAVRCKGLENMVLQAGGDKNLELENLLEKYNNLLLEHAALNKRCEELEKDHCDVGALTQKVSDLSLRNDELTSMNTKFTQEVADLQNQIHALERKPTHQAEDMLAQSALQSRYSDVDGTTQPVEVKLKAESLQTSSPEDELTKAKLEIINETLAQLKVTQPEMWNQEPGIKKLINKLEEVAGKSAELKKKSNEWVFKLGEEEKKASELQDTVQKLQEEIRTLKQSEVKLTEKVEDLREVSEEYDSLKKKYDALQRDCDHLNSALQEEKDSYEQIQKRLDKENSLIKKKIQEQRRSLSSLQTQLRQANSELEQTRKQYQESEENTNDLQQKLESVMSDEETLRSALIKKDESHKTALVELKENLDKIQQEKGEVHDELARVNEEKEQLKVACDDTKMKLEGVTDSMSTEIDELKQKVEELNANSKSRLLKHQSALSTLQEELHLKNNDFQDLKTKYDDLFAELNSNNEMMLDLRSQLQQKDQDMQIAQQSLEHQEAEKMNLQAKIEEDTLQGSTQSELEDAMESLYGENEDLQKELKERQSLVSDLVSDCMRLKTELATTITELENSKTEVSNLFSQTQSLLALKAQYETNENHLKSELAEKDRVIHKQQEEVEEVRNQQVLLLKEYGVSSIAEIQALLNTYVMEIKYLKDEIVSTKEDFEELKNEIYNLEFQKTGLHGRNEQLLEQIAGMDKKISEYDAEISNLIERCSSAEQGYSILEEELEGSRLRWEEEKTGFILKMDEQEAISNNASHAVEEYKQQVVSIENQYQDLYDKLQQKIAEVMHLEELAQQRDALLNEQEKKSNELYEEYRSLEEDLTNKDSIFRQIIHNSQPSVVDESYQRSTEDGSGHFDITNIRKHVKRLEDALKKRLSSADEDKLRLLQERMQATDARLQSQTNQLHQALADRDQLHTQLSSTTHALQQYQLQFNNLHAEYNKLKSGQQPEAAQTTNQPSDQVSQSEYQTLQNRLVEEVDEKNILSERLNQLENQLQEEIDNKNKIIEQWREEVHSLWRNQDNSSTSITIPSGNVNEEEAVLLKPSSFTRKVKRSRTLCSQWIRGKSQLRSHCRPFSLRALVTIYFVFLHIFAVKCAVGL</sequence>
<evidence type="ECO:0000256" key="2">
    <source>
        <dbReference type="SAM" id="MobiDB-lite"/>
    </source>
</evidence>
<accession>A0ABP0FWE7</accession>
<comment type="caution">
    <text evidence="3">The sequence shown here is derived from an EMBL/GenBank/DDBJ whole genome shotgun (WGS) entry which is preliminary data.</text>
</comment>
<dbReference type="PANTHER" id="PTHR18887:SF5">
    <property type="entry name" value="GOLGIN SUBFAMILY B MEMBER 1-LIKE"/>
    <property type="match status" value="1"/>
</dbReference>
<feature type="region of interest" description="Disordered" evidence="2">
    <location>
        <begin position="3855"/>
        <end position="3885"/>
    </location>
</feature>
<gene>
    <name evidence="3" type="ORF">CVLEPA_LOCUS14941</name>
</gene>
<evidence type="ECO:0000313" key="4">
    <source>
        <dbReference type="Proteomes" id="UP001642483"/>
    </source>
</evidence>